<protein>
    <submittedName>
        <fullName evidence="1">Uncharacterized protein</fullName>
    </submittedName>
</protein>
<gene>
    <name evidence="1" type="ORF">HPB50_013131</name>
</gene>
<sequence>MGQHPLLCLARVLLQILKVLMLDEATAGIDLKTGALIQRMVLHEFSNSTILIIAHRLSTVLDYDRILVLEQGWVAKSYMPVNLQATENSILHGMARGARTT</sequence>
<keyword evidence="2" id="KW-1185">Reference proteome</keyword>
<reference evidence="1" key="1">
    <citation type="submission" date="2020-05" db="EMBL/GenBank/DDBJ databases">
        <title>Large-scale comparative analyses of tick genomes elucidate their genetic diversity and vector capacities.</title>
        <authorList>
            <person name="Jia N."/>
            <person name="Wang J."/>
            <person name="Shi W."/>
            <person name="Du L."/>
            <person name="Sun Y."/>
            <person name="Zhan W."/>
            <person name="Jiang J."/>
            <person name="Wang Q."/>
            <person name="Zhang B."/>
            <person name="Ji P."/>
            <person name="Sakyi L.B."/>
            <person name="Cui X."/>
            <person name="Yuan T."/>
            <person name="Jiang B."/>
            <person name="Yang W."/>
            <person name="Lam T.T.-Y."/>
            <person name="Chang Q."/>
            <person name="Ding S."/>
            <person name="Wang X."/>
            <person name="Zhu J."/>
            <person name="Ruan X."/>
            <person name="Zhao L."/>
            <person name="Wei J."/>
            <person name="Que T."/>
            <person name="Du C."/>
            <person name="Cheng J."/>
            <person name="Dai P."/>
            <person name="Han X."/>
            <person name="Huang E."/>
            <person name="Gao Y."/>
            <person name="Liu J."/>
            <person name="Shao H."/>
            <person name="Ye R."/>
            <person name="Li L."/>
            <person name="Wei W."/>
            <person name="Wang X."/>
            <person name="Wang C."/>
            <person name="Yang T."/>
            <person name="Huo Q."/>
            <person name="Li W."/>
            <person name="Guo W."/>
            <person name="Chen H."/>
            <person name="Zhou L."/>
            <person name="Ni X."/>
            <person name="Tian J."/>
            <person name="Zhou Y."/>
            <person name="Sheng Y."/>
            <person name="Liu T."/>
            <person name="Pan Y."/>
            <person name="Xia L."/>
            <person name="Li J."/>
            <person name="Zhao F."/>
            <person name="Cao W."/>
        </authorList>
    </citation>
    <scope>NUCLEOTIDE SEQUENCE</scope>
    <source>
        <strain evidence="1">Hyas-2018</strain>
    </source>
</reference>
<dbReference type="EMBL" id="CM023488">
    <property type="protein sequence ID" value="KAH6924166.1"/>
    <property type="molecule type" value="Genomic_DNA"/>
</dbReference>
<organism evidence="1 2">
    <name type="scientific">Hyalomma asiaticum</name>
    <name type="common">Tick</name>
    <dbReference type="NCBI Taxonomy" id="266040"/>
    <lineage>
        <taxon>Eukaryota</taxon>
        <taxon>Metazoa</taxon>
        <taxon>Ecdysozoa</taxon>
        <taxon>Arthropoda</taxon>
        <taxon>Chelicerata</taxon>
        <taxon>Arachnida</taxon>
        <taxon>Acari</taxon>
        <taxon>Parasitiformes</taxon>
        <taxon>Ixodida</taxon>
        <taxon>Ixodoidea</taxon>
        <taxon>Ixodidae</taxon>
        <taxon>Hyalomminae</taxon>
        <taxon>Hyalomma</taxon>
    </lineage>
</organism>
<evidence type="ECO:0000313" key="1">
    <source>
        <dbReference type="EMBL" id="KAH6924166.1"/>
    </source>
</evidence>
<accession>A0ACB7RNC6</accession>
<comment type="caution">
    <text evidence="1">The sequence shown here is derived from an EMBL/GenBank/DDBJ whole genome shotgun (WGS) entry which is preliminary data.</text>
</comment>
<evidence type="ECO:0000313" key="2">
    <source>
        <dbReference type="Proteomes" id="UP000821845"/>
    </source>
</evidence>
<proteinExistence type="predicted"/>
<dbReference type="Proteomes" id="UP000821845">
    <property type="component" value="Chromosome 8"/>
</dbReference>
<name>A0ACB7RNC6_HYAAI</name>